<feature type="chain" id="PRO_5045959213" evidence="4">
    <location>
        <begin position="21"/>
        <end position="678"/>
    </location>
</feature>
<reference evidence="8 9" key="1">
    <citation type="submission" date="2023-07" db="EMBL/GenBank/DDBJ databases">
        <title>Novel species in genus Planococcus.</title>
        <authorList>
            <person name="Ning S."/>
        </authorList>
    </citation>
    <scope>NUCLEOTIDE SEQUENCE [LARGE SCALE GENOMIC DNA]</scope>
    <source>
        <strain evidence="8 9">N017</strain>
    </source>
</reference>
<evidence type="ECO:0000313" key="9">
    <source>
        <dbReference type="Proteomes" id="UP001172142"/>
    </source>
</evidence>
<keyword evidence="4" id="KW-0732">Signal</keyword>
<dbReference type="Gene3D" id="3.40.710.10">
    <property type="entry name" value="DD-peptidase/beta-lactamase superfamily"/>
    <property type="match status" value="1"/>
</dbReference>
<dbReference type="InterPro" id="IPR005311">
    <property type="entry name" value="PBP_dimer"/>
</dbReference>
<dbReference type="InterPro" id="IPR036138">
    <property type="entry name" value="PBP_dimer_sf"/>
</dbReference>
<feature type="signal peptide" evidence="4">
    <location>
        <begin position="1"/>
        <end position="20"/>
    </location>
</feature>
<organism evidence="8 9">
    <name type="scientific">Planococcus shenhongbingii</name>
    <dbReference type="NCBI Taxonomy" id="3058398"/>
    <lineage>
        <taxon>Bacteria</taxon>
        <taxon>Bacillati</taxon>
        <taxon>Bacillota</taxon>
        <taxon>Bacilli</taxon>
        <taxon>Bacillales</taxon>
        <taxon>Caryophanaceae</taxon>
        <taxon>Planococcus</taxon>
    </lineage>
</organism>
<keyword evidence="3" id="KW-0472">Membrane</keyword>
<evidence type="ECO:0000313" key="8">
    <source>
        <dbReference type="EMBL" id="MDN7246496.1"/>
    </source>
</evidence>
<evidence type="ECO:0000259" key="5">
    <source>
        <dbReference type="Pfam" id="PF00905"/>
    </source>
</evidence>
<dbReference type="SUPFAM" id="SSF56601">
    <property type="entry name" value="beta-lactamase/transpeptidase-like"/>
    <property type="match status" value="1"/>
</dbReference>
<gene>
    <name evidence="8" type="ORF">QWY13_13445</name>
</gene>
<evidence type="ECO:0000259" key="7">
    <source>
        <dbReference type="Pfam" id="PF05223"/>
    </source>
</evidence>
<dbReference type="SUPFAM" id="SSF54427">
    <property type="entry name" value="NTF2-like"/>
    <property type="match status" value="1"/>
</dbReference>
<keyword evidence="9" id="KW-1185">Reference proteome</keyword>
<dbReference type="Proteomes" id="UP001172142">
    <property type="component" value="Unassembled WGS sequence"/>
</dbReference>
<accession>A0ABT8NF31</accession>
<feature type="domain" description="Penicillin-binding protein transpeptidase" evidence="5">
    <location>
        <begin position="370"/>
        <end position="673"/>
    </location>
</feature>
<dbReference type="Pfam" id="PF03717">
    <property type="entry name" value="PBP_dimer"/>
    <property type="match status" value="1"/>
</dbReference>
<dbReference type="SUPFAM" id="SSF56519">
    <property type="entry name" value="Penicillin binding protein dimerisation domain"/>
    <property type="match status" value="1"/>
</dbReference>
<evidence type="ECO:0000256" key="4">
    <source>
        <dbReference type="SAM" id="SignalP"/>
    </source>
</evidence>
<dbReference type="InterPro" id="IPR032710">
    <property type="entry name" value="NTF2-like_dom_sf"/>
</dbReference>
<evidence type="ECO:0000256" key="1">
    <source>
        <dbReference type="ARBA" id="ARBA00004370"/>
    </source>
</evidence>
<dbReference type="InterPro" id="IPR050515">
    <property type="entry name" value="Beta-lactam/transpept"/>
</dbReference>
<proteinExistence type="inferred from homology"/>
<comment type="caution">
    <text evidence="8">The sequence shown here is derived from an EMBL/GenBank/DDBJ whole genome shotgun (WGS) entry which is preliminary data.</text>
</comment>
<dbReference type="Gene3D" id="3.30.1390.30">
    <property type="entry name" value="Penicillin-binding protein 2a, domain 3"/>
    <property type="match status" value="1"/>
</dbReference>
<dbReference type="Pfam" id="PF05223">
    <property type="entry name" value="MecA_N"/>
    <property type="match status" value="1"/>
</dbReference>
<protein>
    <submittedName>
        <fullName evidence="8">Penicillin-binding transpeptidase domain-containing protein</fullName>
    </submittedName>
</protein>
<feature type="domain" description="Penicillin-binding protein dimerisation" evidence="6">
    <location>
        <begin position="169"/>
        <end position="324"/>
    </location>
</feature>
<dbReference type="Gene3D" id="3.90.1310.10">
    <property type="entry name" value="Penicillin-binding protein 2a (Domain 2)"/>
    <property type="match status" value="1"/>
</dbReference>
<evidence type="ECO:0000256" key="2">
    <source>
        <dbReference type="ARBA" id="ARBA00007171"/>
    </source>
</evidence>
<dbReference type="PANTHER" id="PTHR30627">
    <property type="entry name" value="PEPTIDOGLYCAN D,D-TRANSPEPTIDASE"/>
    <property type="match status" value="1"/>
</dbReference>
<dbReference type="Gene3D" id="3.10.450.100">
    <property type="entry name" value="NTF2-like, domain 1"/>
    <property type="match status" value="1"/>
</dbReference>
<feature type="domain" description="NTF2-like N-terminal transpeptidase" evidence="7">
    <location>
        <begin position="39"/>
        <end position="162"/>
    </location>
</feature>
<dbReference type="Pfam" id="PF00905">
    <property type="entry name" value="Transpeptidase"/>
    <property type="match status" value="1"/>
</dbReference>
<comment type="similarity">
    <text evidence="2">Belongs to the transpeptidase family.</text>
</comment>
<dbReference type="InterPro" id="IPR001460">
    <property type="entry name" value="PCN-bd_Tpept"/>
</dbReference>
<dbReference type="InterPro" id="IPR007887">
    <property type="entry name" value="MecA_N"/>
</dbReference>
<comment type="subcellular location">
    <subcellularLocation>
        <location evidence="1">Membrane</location>
    </subcellularLocation>
</comment>
<name>A0ABT8NF31_9BACL</name>
<dbReference type="InterPro" id="IPR012338">
    <property type="entry name" value="Beta-lactam/transpept-like"/>
</dbReference>
<sequence>MDKRRSVILLLLLSILLAGCQEEQQITPKEQPLEEQATPEIRFLEYISHWEQADFTGMYGGYLTEGTKMAFGQETFVAWQQQLHQDLGIENVSISYQKPDTGVGWSKSEPADFPIQITMDTAAGPVEFSRTLTMLFETQEETADWYVEWNPSFIFPQLEEGDLVEIERTDPERGEIHDRNRKPIAVNGKGFEVGIVPANFDEAKKKNDLAALLNITPGEIDEKLNQSWVQPGHYVPLAVLPAKATDALQQIFAIPGTEQKEVPLREYPYGAALSHVSGYIGPITAEQLKQRQGQGYEQEDLIGRQGLESILEDRLRGEQGVRILIQKPHAGSEPIIAAEKPAKQGDIIKLTIDAELQKTVYQAMSGKAGTSAAVDPKTGETLVLFSSPGFNPNDFILGISGSAYRKLQKDPLNPLFNRFAATYAPGTTIQPVTAAIGIKLGTLDPAEGLEINGKTWQRVPSWGNYRVERMYDKVPNPIDLNKALVYSDNIYFARQAMDIGRDALVDGLKQFGFGEEIPFPTPLISSQISNEGTLGSEGQLADTSLGEGQMQVNILHLAAMYEPFFTAGTIYKPTFFLEEEDGQVWKKELIDAENAEIIRTSLRKAVAEGFPEAASLSGVPLAGKSGTAQNRLGENDYFVGYNSDYPLFILALMIENQEKDENSEEAAARAAEVFKAWK</sequence>
<evidence type="ECO:0000259" key="6">
    <source>
        <dbReference type="Pfam" id="PF03717"/>
    </source>
</evidence>
<dbReference type="EMBL" id="JAUJWU010000003">
    <property type="protein sequence ID" value="MDN7246496.1"/>
    <property type="molecule type" value="Genomic_DNA"/>
</dbReference>
<dbReference type="RefSeq" id="WP_301857014.1">
    <property type="nucleotide sequence ID" value="NZ_JAUJWU010000003.1"/>
</dbReference>
<evidence type="ECO:0000256" key="3">
    <source>
        <dbReference type="ARBA" id="ARBA00023136"/>
    </source>
</evidence>
<dbReference type="PANTHER" id="PTHR30627:SF25">
    <property type="entry name" value="PENICILLIN-BINDING PROTEIN 3"/>
    <property type="match status" value="1"/>
</dbReference>
<dbReference type="PROSITE" id="PS51257">
    <property type="entry name" value="PROKAR_LIPOPROTEIN"/>
    <property type="match status" value="1"/>
</dbReference>